<dbReference type="SFLD" id="SFLDG01067">
    <property type="entry name" value="SPASM/twitch_domain_containing"/>
    <property type="match status" value="1"/>
</dbReference>
<sequence>MSPELIRPVILRSPRRRELRQEFNERPLVVIWEMTQACDLKCAHCRANAQPNRAALELSVAEGYHLIDQVAEMGVPIFVLTGGDPLKRPDLFAQIKYAVSKGLKPCLTPSATPLLTREAVRKLKEAGLARLALSLDGSTPQLHDGTRGVAGSWAKTIETAKWASEVHLPLQINTTISRRNAHDLEAMAQLLAEQKVVQWSLFFLVPVGRGQAADLLTPEEHEEVFARMWELSQRMPFRIKTTEAPHYRRFVLQKKAEAAGPGTLPEMLASAQSGFGDGKGFMFVSHVGQVFPSGFLPLPAGNVLWEGLAAIYRKSSLFMALRDPDQLKGKCGVCEFREICGGSRARAYAFNGDPLSSDPCCSYNPPGTVN</sequence>
<dbReference type="PROSITE" id="PS51918">
    <property type="entry name" value="RADICAL_SAM"/>
    <property type="match status" value="1"/>
</dbReference>
<evidence type="ECO:0000259" key="7">
    <source>
        <dbReference type="PROSITE" id="PS51918"/>
    </source>
</evidence>
<dbReference type="NCBIfam" id="TIGR04053">
    <property type="entry name" value="TIGR04053 family radical SAM/SPASM domain-containing protein"/>
    <property type="match status" value="1"/>
</dbReference>
<evidence type="ECO:0000256" key="4">
    <source>
        <dbReference type="ARBA" id="ARBA00022723"/>
    </source>
</evidence>
<dbReference type="InterPro" id="IPR017200">
    <property type="entry name" value="PqqE-like"/>
</dbReference>
<keyword evidence="3" id="KW-0949">S-adenosyl-L-methionine</keyword>
<keyword evidence="6" id="KW-0411">Iron-sulfur</keyword>
<dbReference type="Pfam" id="PF04055">
    <property type="entry name" value="Radical_SAM"/>
    <property type="match status" value="1"/>
</dbReference>
<dbReference type="EMBL" id="JACPNR010000004">
    <property type="protein sequence ID" value="MBI2677705.1"/>
    <property type="molecule type" value="Genomic_DNA"/>
</dbReference>
<keyword evidence="5" id="KW-0408">Iron</keyword>
<dbReference type="GO" id="GO:0051539">
    <property type="term" value="F:4 iron, 4 sulfur cluster binding"/>
    <property type="evidence" value="ECO:0007669"/>
    <property type="project" value="UniProtKB-KW"/>
</dbReference>
<dbReference type="InterPro" id="IPR058240">
    <property type="entry name" value="rSAM_sf"/>
</dbReference>
<comment type="cofactor">
    <cofactor evidence="1">
        <name>[4Fe-4S] cluster</name>
        <dbReference type="ChEBI" id="CHEBI:49883"/>
    </cofactor>
</comment>
<reference evidence="8" key="1">
    <citation type="submission" date="2020-07" db="EMBL/GenBank/DDBJ databases">
        <title>Huge and variable diversity of episymbiotic CPR bacteria and DPANN archaea in groundwater ecosystems.</title>
        <authorList>
            <person name="He C.Y."/>
            <person name="Keren R."/>
            <person name="Whittaker M."/>
            <person name="Farag I.F."/>
            <person name="Doudna J."/>
            <person name="Cate J.H.D."/>
            <person name="Banfield J.F."/>
        </authorList>
    </citation>
    <scope>NUCLEOTIDE SEQUENCE</scope>
    <source>
        <strain evidence="8">NC_groundwater_580_Pr5_B-0.1um_64_19</strain>
    </source>
</reference>
<dbReference type="AlphaFoldDB" id="A0A932A6P6"/>
<dbReference type="CDD" id="cd21123">
    <property type="entry name" value="SPASM_MftC-like"/>
    <property type="match status" value="1"/>
</dbReference>
<dbReference type="SUPFAM" id="SSF102114">
    <property type="entry name" value="Radical SAM enzymes"/>
    <property type="match status" value="1"/>
</dbReference>
<dbReference type="GO" id="GO:0003824">
    <property type="term" value="F:catalytic activity"/>
    <property type="evidence" value="ECO:0007669"/>
    <property type="project" value="InterPro"/>
</dbReference>
<protein>
    <submittedName>
        <fullName evidence="8">TIGR04053 family radical SAM/SPASM domain-containing protein</fullName>
    </submittedName>
</protein>
<gene>
    <name evidence="8" type="ORF">HYX28_02875</name>
</gene>
<dbReference type="Proteomes" id="UP000779809">
    <property type="component" value="Unassembled WGS sequence"/>
</dbReference>
<dbReference type="Gene3D" id="3.20.20.70">
    <property type="entry name" value="Aldolase class I"/>
    <property type="match status" value="1"/>
</dbReference>
<dbReference type="SFLD" id="SFLDG01386">
    <property type="entry name" value="main_SPASM_domain-containing"/>
    <property type="match status" value="1"/>
</dbReference>
<dbReference type="PANTHER" id="PTHR11228">
    <property type="entry name" value="RADICAL SAM DOMAIN PROTEIN"/>
    <property type="match status" value="1"/>
</dbReference>
<evidence type="ECO:0000256" key="3">
    <source>
        <dbReference type="ARBA" id="ARBA00022691"/>
    </source>
</evidence>
<evidence type="ECO:0000313" key="9">
    <source>
        <dbReference type="Proteomes" id="UP000779809"/>
    </source>
</evidence>
<evidence type="ECO:0000256" key="6">
    <source>
        <dbReference type="ARBA" id="ARBA00023014"/>
    </source>
</evidence>
<evidence type="ECO:0000256" key="5">
    <source>
        <dbReference type="ARBA" id="ARBA00023004"/>
    </source>
</evidence>
<comment type="caution">
    <text evidence="8">The sequence shown here is derived from an EMBL/GenBank/DDBJ whole genome shotgun (WGS) entry which is preliminary data.</text>
</comment>
<dbReference type="PIRSF" id="PIRSF037420">
    <property type="entry name" value="PQQ_syn_pqqE"/>
    <property type="match status" value="1"/>
</dbReference>
<accession>A0A932A6P6</accession>
<dbReference type="InterPro" id="IPR006638">
    <property type="entry name" value="Elp3/MiaA/NifB-like_rSAM"/>
</dbReference>
<evidence type="ECO:0000256" key="1">
    <source>
        <dbReference type="ARBA" id="ARBA00001966"/>
    </source>
</evidence>
<dbReference type="InterPro" id="IPR007197">
    <property type="entry name" value="rSAM"/>
</dbReference>
<proteinExistence type="predicted"/>
<evidence type="ECO:0000256" key="2">
    <source>
        <dbReference type="ARBA" id="ARBA00022485"/>
    </source>
</evidence>
<name>A0A932A6P6_9BACT</name>
<dbReference type="GO" id="GO:0046872">
    <property type="term" value="F:metal ion binding"/>
    <property type="evidence" value="ECO:0007669"/>
    <property type="project" value="UniProtKB-KW"/>
</dbReference>
<keyword evidence="4" id="KW-0479">Metal-binding</keyword>
<organism evidence="8 9">
    <name type="scientific">Candidatus Korobacter versatilis</name>
    <dbReference type="NCBI Taxonomy" id="658062"/>
    <lineage>
        <taxon>Bacteria</taxon>
        <taxon>Pseudomonadati</taxon>
        <taxon>Acidobacteriota</taxon>
        <taxon>Terriglobia</taxon>
        <taxon>Terriglobales</taxon>
        <taxon>Candidatus Korobacteraceae</taxon>
        <taxon>Candidatus Korobacter</taxon>
    </lineage>
</organism>
<dbReference type="InterPro" id="IPR050377">
    <property type="entry name" value="Radical_SAM_PqqE_MftC-like"/>
</dbReference>
<dbReference type="InterPro" id="IPR013785">
    <property type="entry name" value="Aldolase_TIM"/>
</dbReference>
<dbReference type="SMART" id="SM00729">
    <property type="entry name" value="Elp3"/>
    <property type="match status" value="1"/>
</dbReference>
<dbReference type="CDD" id="cd01335">
    <property type="entry name" value="Radical_SAM"/>
    <property type="match status" value="1"/>
</dbReference>
<dbReference type="SFLD" id="SFLDS00029">
    <property type="entry name" value="Radical_SAM"/>
    <property type="match status" value="1"/>
</dbReference>
<feature type="domain" description="Radical SAM core" evidence="7">
    <location>
        <begin position="24"/>
        <end position="243"/>
    </location>
</feature>
<keyword evidence="2" id="KW-0004">4Fe-4S</keyword>
<evidence type="ECO:0000313" key="8">
    <source>
        <dbReference type="EMBL" id="MBI2677705.1"/>
    </source>
</evidence>
<dbReference type="PANTHER" id="PTHR11228:SF34">
    <property type="entry name" value="TUNGSTEN-CONTAINING ALDEHYDE FERREDOXIN OXIDOREDUCTASE COFACTOR MODIFYING PROTEIN"/>
    <property type="match status" value="1"/>
</dbReference>